<comment type="caution">
    <text evidence="1">The sequence shown here is derived from an EMBL/GenBank/DDBJ whole genome shotgun (WGS) entry which is preliminary data.</text>
</comment>
<dbReference type="RefSeq" id="WP_165438202.1">
    <property type="nucleotide sequence ID" value="NZ_SHKL01000001.1"/>
</dbReference>
<name>A0A4Q7US54_PSEST</name>
<organism evidence="1 2">
    <name type="scientific">Pseudonocardia sediminis</name>
    <dbReference type="NCBI Taxonomy" id="1397368"/>
    <lineage>
        <taxon>Bacteria</taxon>
        <taxon>Bacillati</taxon>
        <taxon>Actinomycetota</taxon>
        <taxon>Actinomycetes</taxon>
        <taxon>Pseudonocardiales</taxon>
        <taxon>Pseudonocardiaceae</taxon>
        <taxon>Pseudonocardia</taxon>
    </lineage>
</organism>
<accession>A0A4Q7US54</accession>
<dbReference type="AlphaFoldDB" id="A0A4Q7US54"/>
<evidence type="ECO:0000313" key="2">
    <source>
        <dbReference type="Proteomes" id="UP000291591"/>
    </source>
</evidence>
<keyword evidence="2" id="KW-1185">Reference proteome</keyword>
<dbReference type="Proteomes" id="UP000291591">
    <property type="component" value="Unassembled WGS sequence"/>
</dbReference>
<gene>
    <name evidence="1" type="ORF">EV383_0449</name>
</gene>
<dbReference type="EMBL" id="SHKL01000001">
    <property type="protein sequence ID" value="RZT83638.1"/>
    <property type="molecule type" value="Genomic_DNA"/>
</dbReference>
<reference evidence="1 2" key="1">
    <citation type="submission" date="2019-02" db="EMBL/GenBank/DDBJ databases">
        <title>Sequencing the genomes of 1000 actinobacteria strains.</title>
        <authorList>
            <person name="Klenk H.-P."/>
        </authorList>
    </citation>
    <scope>NUCLEOTIDE SEQUENCE [LARGE SCALE GENOMIC DNA]</scope>
    <source>
        <strain evidence="1 2">DSM 45779</strain>
    </source>
</reference>
<evidence type="ECO:0000313" key="1">
    <source>
        <dbReference type="EMBL" id="RZT83638.1"/>
    </source>
</evidence>
<proteinExistence type="predicted"/>
<protein>
    <submittedName>
        <fullName evidence="1">Uncharacterized protein</fullName>
    </submittedName>
</protein>
<sequence>MHWFSTGLLIALTAGTAAWTGFLLRRLFVVEPAAPAPTTAVADNSEEPDA</sequence>